<comment type="caution">
    <text evidence="2">The sequence shown here is derived from an EMBL/GenBank/DDBJ whole genome shotgun (WGS) entry which is preliminary data.</text>
</comment>
<accession>A0ABT9HLR0</accession>
<dbReference type="InterPro" id="IPR038727">
    <property type="entry name" value="NadR/Ttd14_AAA_dom"/>
</dbReference>
<keyword evidence="3" id="KW-1185">Reference proteome</keyword>
<name>A0ABT9HLR0_9SPHN</name>
<dbReference type="Gene3D" id="3.40.50.300">
    <property type="entry name" value="P-loop containing nucleotide triphosphate hydrolases"/>
    <property type="match status" value="1"/>
</dbReference>
<organism evidence="2 3">
    <name type="scientific">Qipengyuania profundimaris</name>
    <dbReference type="NCBI Taxonomy" id="3067652"/>
    <lineage>
        <taxon>Bacteria</taxon>
        <taxon>Pseudomonadati</taxon>
        <taxon>Pseudomonadota</taxon>
        <taxon>Alphaproteobacteria</taxon>
        <taxon>Sphingomonadales</taxon>
        <taxon>Erythrobacteraceae</taxon>
        <taxon>Qipengyuania</taxon>
    </lineage>
</organism>
<dbReference type="EMBL" id="JAVAIM010000001">
    <property type="protein sequence ID" value="MDP4573935.1"/>
    <property type="molecule type" value="Genomic_DNA"/>
</dbReference>
<proteinExistence type="predicted"/>
<dbReference type="InterPro" id="IPR027417">
    <property type="entry name" value="P-loop_NTPase"/>
</dbReference>
<reference evidence="2 3" key="1">
    <citation type="submission" date="2023-08" db="EMBL/GenBank/DDBJ databases">
        <title>genomic of G39.</title>
        <authorList>
            <person name="Wang Y."/>
        </authorList>
    </citation>
    <scope>NUCLEOTIDE SEQUENCE [LARGE SCALE GENOMIC DNA]</scope>
    <source>
        <strain evidence="2 3">G39</strain>
    </source>
</reference>
<feature type="domain" description="NadR/Ttd14 AAA" evidence="1">
    <location>
        <begin position="4"/>
        <end position="159"/>
    </location>
</feature>
<dbReference type="Pfam" id="PF13521">
    <property type="entry name" value="AAA_28"/>
    <property type="match status" value="1"/>
</dbReference>
<sequence length="169" mass="18147">MADILITGCSGGGKSTLLDELERRGHTVVREPGRRLIAAGVTPWGHLRGFLTAAADMARADLGWHAEATRPVFYDRGLIDALAGLERDGGPTVAEALGADRPYAGGVFLAPPWAEIYAKDSMRQHDFEAAVAEFKHLASLLPTLGYKPVELPFVSVEERADFVLAHLAA</sequence>
<evidence type="ECO:0000313" key="3">
    <source>
        <dbReference type="Proteomes" id="UP001240639"/>
    </source>
</evidence>
<evidence type="ECO:0000313" key="2">
    <source>
        <dbReference type="EMBL" id="MDP4573935.1"/>
    </source>
</evidence>
<protein>
    <submittedName>
        <fullName evidence="2">AAA family ATPase</fullName>
    </submittedName>
</protein>
<dbReference type="SUPFAM" id="SSF52540">
    <property type="entry name" value="P-loop containing nucleoside triphosphate hydrolases"/>
    <property type="match status" value="1"/>
</dbReference>
<evidence type="ECO:0000259" key="1">
    <source>
        <dbReference type="Pfam" id="PF13521"/>
    </source>
</evidence>
<gene>
    <name evidence="2" type="ORF">Q9K02_02125</name>
</gene>
<dbReference type="Proteomes" id="UP001240639">
    <property type="component" value="Unassembled WGS sequence"/>
</dbReference>
<dbReference type="RefSeq" id="WP_305931395.1">
    <property type="nucleotide sequence ID" value="NZ_JAVAIM010000001.1"/>
</dbReference>